<comment type="caution">
    <text evidence="2">The sequence shown here is derived from an EMBL/GenBank/DDBJ whole genome shotgun (WGS) entry which is preliminary data.</text>
</comment>
<dbReference type="Proteomes" id="UP001589834">
    <property type="component" value="Unassembled WGS sequence"/>
</dbReference>
<feature type="coiled-coil region" evidence="1">
    <location>
        <begin position="42"/>
        <end position="69"/>
    </location>
</feature>
<evidence type="ECO:0000313" key="2">
    <source>
        <dbReference type="EMBL" id="MFC0593077.1"/>
    </source>
</evidence>
<evidence type="ECO:0000256" key="1">
    <source>
        <dbReference type="SAM" id="Coils"/>
    </source>
</evidence>
<name>A0ABV6PT95_9BURK</name>
<dbReference type="RefSeq" id="WP_377482997.1">
    <property type="nucleotide sequence ID" value="NZ_JBHLTN010000020.1"/>
</dbReference>
<organism evidence="2 3">
    <name type="scientific">Ottowia pentelensis</name>
    <dbReference type="NCBI Taxonomy" id="511108"/>
    <lineage>
        <taxon>Bacteria</taxon>
        <taxon>Pseudomonadati</taxon>
        <taxon>Pseudomonadota</taxon>
        <taxon>Betaproteobacteria</taxon>
        <taxon>Burkholderiales</taxon>
        <taxon>Comamonadaceae</taxon>
        <taxon>Ottowia</taxon>
    </lineage>
</organism>
<dbReference type="EMBL" id="JBHLTN010000020">
    <property type="protein sequence ID" value="MFC0593077.1"/>
    <property type="molecule type" value="Genomic_DNA"/>
</dbReference>
<keyword evidence="1" id="KW-0175">Coiled coil</keyword>
<dbReference type="Gene3D" id="3.90.1670.10">
    <property type="entry name" value="FdhE-like domain"/>
    <property type="match status" value="1"/>
</dbReference>
<proteinExistence type="predicted"/>
<sequence>MLAEISAALGSAKALLDITKAASDVTKQASIASISLDFSSKLFALTDKCNQLMEQNQSLKSEVAQLQGKIKKRDDFDLQANAYALKEVGAGAFAYVANDVTSPNESTHKYCPECFSKRKLSILQQSQGPERQIVLECGGCIARMTFARYITS</sequence>
<evidence type="ECO:0000313" key="3">
    <source>
        <dbReference type="Proteomes" id="UP001589834"/>
    </source>
</evidence>
<keyword evidence="3" id="KW-1185">Reference proteome</keyword>
<dbReference type="InterPro" id="IPR024064">
    <property type="entry name" value="FdhE-like_sf"/>
</dbReference>
<gene>
    <name evidence="2" type="ORF">ACFFGG_10960</name>
</gene>
<accession>A0ABV6PT95</accession>
<reference evidence="2 3" key="1">
    <citation type="submission" date="2024-09" db="EMBL/GenBank/DDBJ databases">
        <authorList>
            <person name="Sun Q."/>
            <person name="Mori K."/>
        </authorList>
    </citation>
    <scope>NUCLEOTIDE SEQUENCE [LARGE SCALE GENOMIC DNA]</scope>
    <source>
        <strain evidence="2 3">NCAIM B.02336</strain>
    </source>
</reference>
<protein>
    <submittedName>
        <fullName evidence="2">Uncharacterized protein</fullName>
    </submittedName>
</protein>